<evidence type="ECO:0000256" key="2">
    <source>
        <dbReference type="SAM" id="SignalP"/>
    </source>
</evidence>
<reference evidence="4 5" key="1">
    <citation type="journal article" date="2015" name="Genome Biol.">
        <title>Comparative genomics of Steinernema reveals deeply conserved gene regulatory networks.</title>
        <authorList>
            <person name="Dillman A.R."/>
            <person name="Macchietto M."/>
            <person name="Porter C.F."/>
            <person name="Rogers A."/>
            <person name="Williams B."/>
            <person name="Antoshechkin I."/>
            <person name="Lee M.M."/>
            <person name="Goodwin Z."/>
            <person name="Lu X."/>
            <person name="Lewis E.E."/>
            <person name="Goodrich-Blair H."/>
            <person name="Stock S.P."/>
            <person name="Adams B.J."/>
            <person name="Sternberg P.W."/>
            <person name="Mortazavi A."/>
        </authorList>
    </citation>
    <scope>NUCLEOTIDE SEQUENCE [LARGE SCALE GENOMIC DNA]</scope>
    <source>
        <strain evidence="4 5">ALL</strain>
    </source>
</reference>
<proteinExistence type="predicted"/>
<feature type="signal peptide" evidence="2">
    <location>
        <begin position="1"/>
        <end position="19"/>
    </location>
</feature>
<reference evidence="4 5" key="2">
    <citation type="journal article" date="2019" name="G3 (Bethesda)">
        <title>Hybrid Assembly of the Genome of the Entomopathogenic Nematode Steinernema carpocapsae Identifies the X-Chromosome.</title>
        <authorList>
            <person name="Serra L."/>
            <person name="Macchietto M."/>
            <person name="Macias-Munoz A."/>
            <person name="McGill C.J."/>
            <person name="Rodriguez I.M."/>
            <person name="Rodriguez B."/>
            <person name="Murad R."/>
            <person name="Mortazavi A."/>
        </authorList>
    </citation>
    <scope>NUCLEOTIDE SEQUENCE [LARGE SCALE GENOMIC DNA]</scope>
    <source>
        <strain evidence="4 5">ALL</strain>
    </source>
</reference>
<keyword evidence="2" id="KW-0732">Signal</keyword>
<dbReference type="EMBL" id="AZBU02000006">
    <property type="protein sequence ID" value="TKR73675.1"/>
    <property type="molecule type" value="Genomic_DNA"/>
</dbReference>
<feature type="chain" id="PRO_5020354426" description="Granulins domain-containing protein" evidence="2">
    <location>
        <begin position="20"/>
        <end position="74"/>
    </location>
</feature>
<accession>A0A4V6A152</accession>
<dbReference type="Proteomes" id="UP000298663">
    <property type="component" value="Unassembled WGS sequence"/>
</dbReference>
<dbReference type="Gene3D" id="2.10.25.160">
    <property type="entry name" value="Granulin"/>
    <property type="match status" value="1"/>
</dbReference>
<keyword evidence="5" id="KW-1185">Reference proteome</keyword>
<dbReference type="AlphaFoldDB" id="A0A4V6A152"/>
<keyword evidence="1" id="KW-1015">Disulfide bond</keyword>
<feature type="domain" description="Granulins" evidence="3">
    <location>
        <begin position="26"/>
        <end position="62"/>
    </location>
</feature>
<comment type="caution">
    <text evidence="4">The sequence shown here is derived from an EMBL/GenBank/DDBJ whole genome shotgun (WGS) entry which is preliminary data.</text>
</comment>
<dbReference type="OrthoDB" id="5854875at2759"/>
<name>A0A4V6A152_STECR</name>
<evidence type="ECO:0000256" key="1">
    <source>
        <dbReference type="ARBA" id="ARBA00023157"/>
    </source>
</evidence>
<organism evidence="4 5">
    <name type="scientific">Steinernema carpocapsae</name>
    <name type="common">Entomopathogenic nematode</name>
    <dbReference type="NCBI Taxonomy" id="34508"/>
    <lineage>
        <taxon>Eukaryota</taxon>
        <taxon>Metazoa</taxon>
        <taxon>Ecdysozoa</taxon>
        <taxon>Nematoda</taxon>
        <taxon>Chromadorea</taxon>
        <taxon>Rhabditida</taxon>
        <taxon>Tylenchina</taxon>
        <taxon>Panagrolaimomorpha</taxon>
        <taxon>Strongyloidoidea</taxon>
        <taxon>Steinernematidae</taxon>
        <taxon>Steinernema</taxon>
    </lineage>
</organism>
<dbReference type="InterPro" id="IPR037277">
    <property type="entry name" value="Granulin_sf"/>
</dbReference>
<gene>
    <name evidence="4" type="ORF">L596_020960</name>
</gene>
<evidence type="ECO:0000259" key="3">
    <source>
        <dbReference type="Pfam" id="PF00396"/>
    </source>
</evidence>
<sequence length="74" mass="8049">MKTLLAFVLIFVLFSVIFGQCPGPVCSGPKGSYCCPFTNGACCPSGVSCCPDYFICNAYDQCIMFLRNQTNTQI</sequence>
<evidence type="ECO:0000313" key="4">
    <source>
        <dbReference type="EMBL" id="TKR73675.1"/>
    </source>
</evidence>
<dbReference type="Pfam" id="PF00396">
    <property type="entry name" value="Granulin"/>
    <property type="match status" value="1"/>
</dbReference>
<protein>
    <recommendedName>
        <fullName evidence="3">Granulins domain-containing protein</fullName>
    </recommendedName>
</protein>
<evidence type="ECO:0000313" key="5">
    <source>
        <dbReference type="Proteomes" id="UP000298663"/>
    </source>
</evidence>
<dbReference type="InterPro" id="IPR000118">
    <property type="entry name" value="Granulin"/>
</dbReference>